<keyword evidence="1" id="KW-1133">Transmembrane helix</keyword>
<reference evidence="2 3" key="1">
    <citation type="submission" date="2016-07" db="EMBL/GenBank/DDBJ databases">
        <title>Pervasive Adenine N6-methylation of Active Genes in Fungi.</title>
        <authorList>
            <consortium name="DOE Joint Genome Institute"/>
            <person name="Mondo S.J."/>
            <person name="Dannebaum R.O."/>
            <person name="Kuo R.C."/>
            <person name="Labutti K."/>
            <person name="Haridas S."/>
            <person name="Kuo A."/>
            <person name="Salamov A."/>
            <person name="Ahrendt S.R."/>
            <person name="Lipzen A."/>
            <person name="Sullivan W."/>
            <person name="Andreopoulos W.B."/>
            <person name="Clum A."/>
            <person name="Lindquist E."/>
            <person name="Daum C."/>
            <person name="Ramamoorthy G.K."/>
            <person name="Gryganskyi A."/>
            <person name="Culley D."/>
            <person name="Magnuson J.K."/>
            <person name="James T.Y."/>
            <person name="O'Malley M.A."/>
            <person name="Stajich J.E."/>
            <person name="Spatafora J.W."/>
            <person name="Visel A."/>
            <person name="Grigoriev I.V."/>
        </authorList>
    </citation>
    <scope>NUCLEOTIDE SEQUENCE [LARGE SCALE GENOMIC DNA]</scope>
    <source>
        <strain evidence="2 3">68-887.2</strain>
    </source>
</reference>
<sequence>MGLARSIWMISTLVMLVYRMLRKRDLKRCLRNSNDCSSLGGKKWIKHLYQSEEKRDGIRGL</sequence>
<dbReference type="Proteomes" id="UP000193986">
    <property type="component" value="Unassembled WGS sequence"/>
</dbReference>
<feature type="transmembrane region" description="Helical" evidence="1">
    <location>
        <begin position="6"/>
        <end position="21"/>
    </location>
</feature>
<organism evidence="2 3">
    <name type="scientific">Naematelia encephala</name>
    <dbReference type="NCBI Taxonomy" id="71784"/>
    <lineage>
        <taxon>Eukaryota</taxon>
        <taxon>Fungi</taxon>
        <taxon>Dikarya</taxon>
        <taxon>Basidiomycota</taxon>
        <taxon>Agaricomycotina</taxon>
        <taxon>Tremellomycetes</taxon>
        <taxon>Tremellales</taxon>
        <taxon>Naemateliaceae</taxon>
        <taxon>Naematelia</taxon>
    </lineage>
</organism>
<evidence type="ECO:0000313" key="2">
    <source>
        <dbReference type="EMBL" id="ORY29648.1"/>
    </source>
</evidence>
<evidence type="ECO:0000313" key="3">
    <source>
        <dbReference type="Proteomes" id="UP000193986"/>
    </source>
</evidence>
<keyword evidence="3" id="KW-1185">Reference proteome</keyword>
<dbReference type="InParanoid" id="A0A1Y2B490"/>
<keyword evidence="1" id="KW-0812">Transmembrane</keyword>
<accession>A0A1Y2B490</accession>
<comment type="caution">
    <text evidence="2">The sequence shown here is derived from an EMBL/GenBank/DDBJ whole genome shotgun (WGS) entry which is preliminary data.</text>
</comment>
<keyword evidence="1" id="KW-0472">Membrane</keyword>
<protein>
    <submittedName>
        <fullName evidence="2">Uncharacterized protein</fullName>
    </submittedName>
</protein>
<name>A0A1Y2B490_9TREE</name>
<dbReference type="EMBL" id="MCFC01000024">
    <property type="protein sequence ID" value="ORY29648.1"/>
    <property type="molecule type" value="Genomic_DNA"/>
</dbReference>
<dbReference type="AlphaFoldDB" id="A0A1Y2B490"/>
<evidence type="ECO:0000256" key="1">
    <source>
        <dbReference type="SAM" id="Phobius"/>
    </source>
</evidence>
<gene>
    <name evidence="2" type="ORF">BCR39DRAFT_531433</name>
</gene>
<proteinExistence type="predicted"/>